<dbReference type="EMBL" id="NMUH01006501">
    <property type="protein sequence ID" value="MQM15409.1"/>
    <property type="molecule type" value="Genomic_DNA"/>
</dbReference>
<evidence type="ECO:0000256" key="1">
    <source>
        <dbReference type="SAM" id="MobiDB-lite"/>
    </source>
</evidence>
<feature type="region of interest" description="Disordered" evidence="1">
    <location>
        <begin position="1"/>
        <end position="20"/>
    </location>
</feature>
<evidence type="ECO:0000313" key="2">
    <source>
        <dbReference type="EMBL" id="MQM15409.1"/>
    </source>
</evidence>
<proteinExistence type="predicted"/>
<dbReference type="Proteomes" id="UP000652761">
    <property type="component" value="Unassembled WGS sequence"/>
</dbReference>
<gene>
    <name evidence="2" type="ORF">Taro_048352</name>
</gene>
<sequence>MDKIQQVAGQTTRPPQLTSTRKGWYTMYHHKITK</sequence>
<comment type="caution">
    <text evidence="2">The sequence shown here is derived from an EMBL/GenBank/DDBJ whole genome shotgun (WGS) entry which is preliminary data.</text>
</comment>
<keyword evidence="3" id="KW-1185">Reference proteome</keyword>
<evidence type="ECO:0000313" key="3">
    <source>
        <dbReference type="Proteomes" id="UP000652761"/>
    </source>
</evidence>
<feature type="compositionally biased region" description="Polar residues" evidence="1">
    <location>
        <begin position="7"/>
        <end position="20"/>
    </location>
</feature>
<dbReference type="AlphaFoldDB" id="A0A843WY57"/>
<name>A0A843WY57_COLES</name>
<protein>
    <submittedName>
        <fullName evidence="2">Uncharacterized protein</fullName>
    </submittedName>
</protein>
<organism evidence="2 3">
    <name type="scientific">Colocasia esculenta</name>
    <name type="common">Wild taro</name>
    <name type="synonym">Arum esculentum</name>
    <dbReference type="NCBI Taxonomy" id="4460"/>
    <lineage>
        <taxon>Eukaryota</taxon>
        <taxon>Viridiplantae</taxon>
        <taxon>Streptophyta</taxon>
        <taxon>Embryophyta</taxon>
        <taxon>Tracheophyta</taxon>
        <taxon>Spermatophyta</taxon>
        <taxon>Magnoliopsida</taxon>
        <taxon>Liliopsida</taxon>
        <taxon>Araceae</taxon>
        <taxon>Aroideae</taxon>
        <taxon>Colocasieae</taxon>
        <taxon>Colocasia</taxon>
    </lineage>
</organism>
<reference evidence="2" key="1">
    <citation type="submission" date="2017-07" db="EMBL/GenBank/DDBJ databases">
        <title>Taro Niue Genome Assembly and Annotation.</title>
        <authorList>
            <person name="Atibalentja N."/>
            <person name="Keating K."/>
            <person name="Fields C.J."/>
        </authorList>
    </citation>
    <scope>NUCLEOTIDE SEQUENCE</scope>
    <source>
        <strain evidence="2">Niue_2</strain>
        <tissue evidence="2">Leaf</tissue>
    </source>
</reference>
<accession>A0A843WY57</accession>